<keyword evidence="2" id="KW-1185">Reference proteome</keyword>
<evidence type="ECO:0008006" key="3">
    <source>
        <dbReference type="Google" id="ProtNLM"/>
    </source>
</evidence>
<reference evidence="1 2" key="1">
    <citation type="submission" date="2022-05" db="EMBL/GenBank/DDBJ databases">
        <authorList>
            <consortium name="Genoscope - CEA"/>
            <person name="William W."/>
        </authorList>
    </citation>
    <scope>NUCLEOTIDE SEQUENCE [LARGE SCALE GENOMIC DNA]</scope>
</reference>
<sequence length="186" mass="21342">MICGMIYQHPHGNMENFKDFLNSTIEKIDRENKFCISLGDFSLDLLKLDSHPDTVDSLNTLGSFSFQPHILQPTRITEHSKTLIDNIFFNSLEFPTLSGNIVYDLTDHLPNFLIIQKFTSLPINVKIYKRDYSNFDESALIQDIQSVDREGVLHANPDPNIMFDSFKTRISGITVVHIPLIQLSKR</sequence>
<protein>
    <recommendedName>
        <fullName evidence="3">Endonuclease/exonuclease/phosphatase domain-containing protein</fullName>
    </recommendedName>
</protein>
<organism evidence="1 2">
    <name type="scientific">Pocillopora meandrina</name>
    <dbReference type="NCBI Taxonomy" id="46732"/>
    <lineage>
        <taxon>Eukaryota</taxon>
        <taxon>Metazoa</taxon>
        <taxon>Cnidaria</taxon>
        <taxon>Anthozoa</taxon>
        <taxon>Hexacorallia</taxon>
        <taxon>Scleractinia</taxon>
        <taxon>Astrocoeniina</taxon>
        <taxon>Pocilloporidae</taxon>
        <taxon>Pocillopora</taxon>
    </lineage>
</organism>
<dbReference type="PANTHER" id="PTHR33776">
    <property type="entry name" value="ENDO/EXONUCLEASE/PHOSPHATASE DOMAIN-CONTAINING PROTEIN"/>
    <property type="match status" value="1"/>
</dbReference>
<comment type="caution">
    <text evidence="1">The sequence shown here is derived from an EMBL/GenBank/DDBJ whole genome shotgun (WGS) entry which is preliminary data.</text>
</comment>
<evidence type="ECO:0000313" key="2">
    <source>
        <dbReference type="Proteomes" id="UP001159428"/>
    </source>
</evidence>
<name>A0AAU9XUH1_9CNID</name>
<evidence type="ECO:0000313" key="1">
    <source>
        <dbReference type="EMBL" id="CAH3158089.1"/>
    </source>
</evidence>
<gene>
    <name evidence="1" type="ORF">PMEA_00030278</name>
</gene>
<dbReference type="PANTHER" id="PTHR33776:SF4">
    <property type="entry name" value="ENDONUCLEASE_EXONUCLEASE_PHOSPHATASE DOMAIN-CONTAINING PROTEIN"/>
    <property type="match status" value="1"/>
</dbReference>
<accession>A0AAU9XUH1</accession>
<dbReference type="EMBL" id="CALNXJ010000066">
    <property type="protein sequence ID" value="CAH3158089.1"/>
    <property type="molecule type" value="Genomic_DNA"/>
</dbReference>
<dbReference type="AlphaFoldDB" id="A0AAU9XUH1"/>
<dbReference type="Proteomes" id="UP001159428">
    <property type="component" value="Unassembled WGS sequence"/>
</dbReference>
<proteinExistence type="predicted"/>
<feature type="non-terminal residue" evidence="1">
    <location>
        <position position="186"/>
    </location>
</feature>